<keyword evidence="8" id="KW-0811">Translocation</keyword>
<evidence type="ECO:0000313" key="11">
    <source>
        <dbReference type="EMBL" id="KAA6353698.1"/>
    </source>
</evidence>
<dbReference type="PANTHER" id="PTHR11024">
    <property type="entry name" value="NUCLEAR PORE COMPLEX PROTEIN SEC13 / SEH1 FAMILY MEMBER"/>
    <property type="match status" value="1"/>
</dbReference>
<name>A0A5J4T6B3_9EUKA</name>
<sequence length="87" mass="10110">MRFNQLRWECEKQLQGHTEPVEDVDWAQGYGLPGFKIASVGLDKNLIVWKSLDSQLQNWDHHIVEVEDIPHRVRWSDSGTILAISLE</sequence>
<evidence type="ECO:0000256" key="2">
    <source>
        <dbReference type="ARBA" id="ARBA00010102"/>
    </source>
</evidence>
<dbReference type="Proteomes" id="UP000324800">
    <property type="component" value="Unassembled WGS sequence"/>
</dbReference>
<feature type="non-terminal residue" evidence="11">
    <location>
        <position position="87"/>
    </location>
</feature>
<keyword evidence="10" id="KW-0539">Nucleus</keyword>
<dbReference type="InterPro" id="IPR001680">
    <property type="entry name" value="WD40_rpt"/>
</dbReference>
<keyword evidence="3" id="KW-0813">Transport</keyword>
<keyword evidence="6" id="KW-0509">mRNA transport</keyword>
<evidence type="ECO:0000256" key="8">
    <source>
        <dbReference type="ARBA" id="ARBA00023010"/>
    </source>
</evidence>
<keyword evidence="4" id="KW-0853">WD repeat</keyword>
<comment type="subcellular location">
    <subcellularLocation>
        <location evidence="1">Nucleus</location>
        <location evidence="1">Nuclear pore complex</location>
    </subcellularLocation>
</comment>
<dbReference type="GO" id="GO:0006606">
    <property type="term" value="P:protein import into nucleus"/>
    <property type="evidence" value="ECO:0007669"/>
    <property type="project" value="TreeGrafter"/>
</dbReference>
<dbReference type="SMART" id="SM00320">
    <property type="entry name" value="WD40"/>
    <property type="match status" value="1"/>
</dbReference>
<dbReference type="GO" id="GO:0030127">
    <property type="term" value="C:COPII vesicle coat"/>
    <property type="evidence" value="ECO:0007669"/>
    <property type="project" value="TreeGrafter"/>
</dbReference>
<dbReference type="AlphaFoldDB" id="A0A5J4T6B3"/>
<evidence type="ECO:0000256" key="5">
    <source>
        <dbReference type="ARBA" id="ARBA00022737"/>
    </source>
</evidence>
<accession>A0A5J4T6B3</accession>
<dbReference type="GO" id="GO:0051028">
    <property type="term" value="P:mRNA transport"/>
    <property type="evidence" value="ECO:0007669"/>
    <property type="project" value="UniProtKB-KW"/>
</dbReference>
<dbReference type="SUPFAM" id="SSF50978">
    <property type="entry name" value="WD40 repeat-like"/>
    <property type="match status" value="1"/>
</dbReference>
<dbReference type="EMBL" id="SNRW01037600">
    <property type="protein sequence ID" value="KAA6353698.1"/>
    <property type="molecule type" value="Genomic_DNA"/>
</dbReference>
<comment type="similarity">
    <text evidence="2">Belongs to the WD repeat SEC13 family.</text>
</comment>
<evidence type="ECO:0000256" key="10">
    <source>
        <dbReference type="ARBA" id="ARBA00023242"/>
    </source>
</evidence>
<evidence type="ECO:0000313" key="12">
    <source>
        <dbReference type="Proteomes" id="UP000324800"/>
    </source>
</evidence>
<dbReference type="GO" id="GO:0090114">
    <property type="term" value="P:COPII-coated vesicle budding"/>
    <property type="evidence" value="ECO:0007669"/>
    <property type="project" value="TreeGrafter"/>
</dbReference>
<protein>
    <submittedName>
        <fullName evidence="11">Uncharacterized protein</fullName>
    </submittedName>
</protein>
<dbReference type="InterPro" id="IPR037363">
    <property type="entry name" value="Sec13/Seh1_fam"/>
</dbReference>
<evidence type="ECO:0000256" key="4">
    <source>
        <dbReference type="ARBA" id="ARBA00022574"/>
    </source>
</evidence>
<dbReference type="InterPro" id="IPR036322">
    <property type="entry name" value="WD40_repeat_dom_sf"/>
</dbReference>
<keyword evidence="5" id="KW-0677">Repeat</keyword>
<evidence type="ECO:0000256" key="3">
    <source>
        <dbReference type="ARBA" id="ARBA00022448"/>
    </source>
</evidence>
<dbReference type="GO" id="GO:0005198">
    <property type="term" value="F:structural molecule activity"/>
    <property type="evidence" value="ECO:0007669"/>
    <property type="project" value="InterPro"/>
</dbReference>
<dbReference type="GO" id="GO:0031080">
    <property type="term" value="C:nuclear pore outer ring"/>
    <property type="evidence" value="ECO:0007669"/>
    <property type="project" value="TreeGrafter"/>
</dbReference>
<gene>
    <name evidence="11" type="ORF">EZS28_050775</name>
</gene>
<reference evidence="11 12" key="1">
    <citation type="submission" date="2019-03" db="EMBL/GenBank/DDBJ databases">
        <title>Single cell metagenomics reveals metabolic interactions within the superorganism composed of flagellate Streblomastix strix and complex community of Bacteroidetes bacteria on its surface.</title>
        <authorList>
            <person name="Treitli S.C."/>
            <person name="Kolisko M."/>
            <person name="Husnik F."/>
            <person name="Keeling P."/>
            <person name="Hampl V."/>
        </authorList>
    </citation>
    <scope>NUCLEOTIDE SEQUENCE [LARGE SCALE GENOMIC DNA]</scope>
    <source>
        <strain evidence="11">ST1C</strain>
    </source>
</reference>
<proteinExistence type="inferred from homology"/>
<evidence type="ECO:0000256" key="7">
    <source>
        <dbReference type="ARBA" id="ARBA00022927"/>
    </source>
</evidence>
<keyword evidence="7" id="KW-0653">Protein transport</keyword>
<evidence type="ECO:0000256" key="9">
    <source>
        <dbReference type="ARBA" id="ARBA00023132"/>
    </source>
</evidence>
<organism evidence="11 12">
    <name type="scientific">Streblomastix strix</name>
    <dbReference type="NCBI Taxonomy" id="222440"/>
    <lineage>
        <taxon>Eukaryota</taxon>
        <taxon>Metamonada</taxon>
        <taxon>Preaxostyla</taxon>
        <taxon>Oxymonadida</taxon>
        <taxon>Streblomastigidae</taxon>
        <taxon>Streblomastix</taxon>
    </lineage>
</organism>
<dbReference type="InterPro" id="IPR015943">
    <property type="entry name" value="WD40/YVTN_repeat-like_dom_sf"/>
</dbReference>
<comment type="caution">
    <text evidence="11">The sequence shown here is derived from an EMBL/GenBank/DDBJ whole genome shotgun (WGS) entry which is preliminary data.</text>
</comment>
<dbReference type="OrthoDB" id="364224at2759"/>
<dbReference type="Gene3D" id="2.130.10.10">
    <property type="entry name" value="YVTN repeat-like/Quinoprotein amine dehydrogenase"/>
    <property type="match status" value="1"/>
</dbReference>
<dbReference type="PANTHER" id="PTHR11024:SF2">
    <property type="entry name" value="PROTEIN SEC13 HOMOLOG"/>
    <property type="match status" value="1"/>
</dbReference>
<keyword evidence="9" id="KW-0906">Nuclear pore complex</keyword>
<evidence type="ECO:0000256" key="1">
    <source>
        <dbReference type="ARBA" id="ARBA00004567"/>
    </source>
</evidence>
<evidence type="ECO:0000256" key="6">
    <source>
        <dbReference type="ARBA" id="ARBA00022816"/>
    </source>
</evidence>